<dbReference type="Proteomes" id="UP000885748">
    <property type="component" value="Unassembled WGS sequence"/>
</dbReference>
<feature type="transmembrane region" description="Helical" evidence="1">
    <location>
        <begin position="377"/>
        <end position="395"/>
    </location>
</feature>
<gene>
    <name evidence="2" type="ORF">ENI00_00355</name>
</gene>
<proteinExistence type="predicted"/>
<dbReference type="EMBL" id="DRGY01000003">
    <property type="protein sequence ID" value="HEA50776.1"/>
    <property type="molecule type" value="Genomic_DNA"/>
</dbReference>
<accession>A0A831VWE7</accession>
<protein>
    <submittedName>
        <fullName evidence="2">Uncharacterized protein</fullName>
    </submittedName>
</protein>
<reference evidence="2" key="1">
    <citation type="journal article" date="2020" name="mSystems">
        <title>Genome- and Community-Level Interaction Insights into Carbon Utilization and Element Cycling Functions of Hydrothermarchaeota in Hydrothermal Sediment.</title>
        <authorList>
            <person name="Zhou Z."/>
            <person name="Liu Y."/>
            <person name="Xu W."/>
            <person name="Pan J."/>
            <person name="Luo Z.H."/>
            <person name="Li M."/>
        </authorList>
    </citation>
    <scope>NUCLEOTIDE SEQUENCE [LARGE SCALE GENOMIC DNA]</scope>
    <source>
        <strain evidence="2">HyVt-357</strain>
    </source>
</reference>
<sequence length="501" mass="57374">MSLISSCLRLLSSSYGKISVDENFVKYDGEFLLKDHYLLDDASDNLKALFADQPKTQDRFTLKFSVGIEDPVVIDPHDAESIRDKLDNVADALTRIEDGEHFHLTIRVDKAFSNDSSLTVTSVYSQDDFSKYLSNLSLQEALEKWNRFSDCNGVVFKVWDDVPSFRTNSFLFVSAYQFHESIANNNLNREAKELRKSRIDNRNRCSHFANAYLISLIPEDFYLVGSSGNDEIDKHFNILCSALSVIFLADITSVDKDALNYTLKGYKTFSSAVKPDGNTPIFLKELFTIYEWTYGAGNFVDKIGLARNVITLHCPGDEIANIEECAALSIFSAYEIYLKENVKQYIDVKNKILDFVHSQSDKSKDLVNGMFSTLKSTFWSIITFFISIFLLRVLVQKKQTQLMTEEVSYVAFALIAISFIYLIVSVIEVNRDKHRLLKRYDDIRLRYTDILKADDIERILGKSDPKASETQFIEKQRNLFVFTWVASNIVLLILVFVLRCV</sequence>
<evidence type="ECO:0000256" key="1">
    <source>
        <dbReference type="SAM" id="Phobius"/>
    </source>
</evidence>
<keyword evidence="1" id="KW-0472">Membrane</keyword>
<dbReference type="RefSeq" id="WP_304097155.1">
    <property type="nucleotide sequence ID" value="NZ_DRGY01000003.1"/>
</dbReference>
<keyword evidence="1" id="KW-1133">Transmembrane helix</keyword>
<keyword evidence="1" id="KW-0812">Transmembrane</keyword>
<name>A0A831VWE7_9GAMM</name>
<dbReference type="AlphaFoldDB" id="A0A831VWE7"/>
<feature type="transmembrane region" description="Helical" evidence="1">
    <location>
        <begin position="407"/>
        <end position="427"/>
    </location>
</feature>
<evidence type="ECO:0000313" key="2">
    <source>
        <dbReference type="EMBL" id="HEA50776.1"/>
    </source>
</evidence>
<organism evidence="2">
    <name type="scientific">Marinobacter antarcticus</name>
    <dbReference type="NCBI Taxonomy" id="564117"/>
    <lineage>
        <taxon>Bacteria</taxon>
        <taxon>Pseudomonadati</taxon>
        <taxon>Pseudomonadota</taxon>
        <taxon>Gammaproteobacteria</taxon>
        <taxon>Pseudomonadales</taxon>
        <taxon>Marinobacteraceae</taxon>
        <taxon>Marinobacter</taxon>
    </lineage>
</organism>
<feature type="transmembrane region" description="Helical" evidence="1">
    <location>
        <begin position="479"/>
        <end position="498"/>
    </location>
</feature>
<comment type="caution">
    <text evidence="2">The sequence shown here is derived from an EMBL/GenBank/DDBJ whole genome shotgun (WGS) entry which is preliminary data.</text>
</comment>